<reference evidence="17 19" key="1">
    <citation type="submission" date="2015-02" db="EMBL/GenBank/DDBJ databases">
        <authorList>
            <person name="Chooi Y.-H."/>
        </authorList>
    </citation>
    <scope>NUCLEOTIDE SEQUENCE [LARGE SCALE GENOMIC DNA]</scope>
    <source>
        <strain evidence="17">E3</strain>
    </source>
</reference>
<evidence type="ECO:0000256" key="1">
    <source>
        <dbReference type="ARBA" id="ARBA00003195"/>
    </source>
</evidence>
<gene>
    <name evidence="17" type="ORF">PBRA_004615</name>
    <name evidence="18" type="ORF">PLBR_LOCUS742</name>
</gene>
<keyword evidence="19" id="KW-1185">Reference proteome</keyword>
<feature type="disulfide bond" evidence="16">
    <location>
        <begin position="14"/>
        <end position="45"/>
    </location>
</feature>
<dbReference type="Proteomes" id="UP000290189">
    <property type="component" value="Unassembled WGS sequence"/>
</dbReference>
<evidence type="ECO:0000256" key="13">
    <source>
        <dbReference type="ARBA" id="ARBA00023157"/>
    </source>
</evidence>
<feature type="disulfide bond" evidence="16">
    <location>
        <begin position="24"/>
        <end position="35"/>
    </location>
</feature>
<evidence type="ECO:0000256" key="12">
    <source>
        <dbReference type="ARBA" id="ARBA00023136"/>
    </source>
</evidence>
<dbReference type="PANTHER" id="PTHR15224:SF1">
    <property type="entry name" value="NADH DEHYDROGENASE [UBIQUINONE] IRON-SULFUR PROTEIN 5"/>
    <property type="match status" value="1"/>
</dbReference>
<dbReference type="GO" id="GO:0005743">
    <property type="term" value="C:mitochondrial inner membrane"/>
    <property type="evidence" value="ECO:0007669"/>
    <property type="project" value="UniProtKB-SubCell"/>
</dbReference>
<evidence type="ECO:0000256" key="11">
    <source>
        <dbReference type="ARBA" id="ARBA00023128"/>
    </source>
</evidence>
<evidence type="ECO:0000256" key="3">
    <source>
        <dbReference type="ARBA" id="ARBA00004637"/>
    </source>
</evidence>
<protein>
    <recommendedName>
        <fullName evidence="6">NADH dehydrogenase [ubiquinone] iron-sulfur protein 5</fullName>
    </recommendedName>
    <alternativeName>
        <fullName evidence="14">Complex I-15 kDa</fullName>
    </alternativeName>
    <alternativeName>
        <fullName evidence="15">NADH-ubiquinone oxidoreductase 15 kDa subunit</fullName>
    </alternativeName>
</protein>
<keyword evidence="7" id="KW-0813">Transport</keyword>
<accession>A0A0G4ILE1</accession>
<dbReference type="PANTHER" id="PTHR15224">
    <property type="entry name" value="NADH DEHYDROGENASE [UBIQUINONE] IRON-SULFUR PROTEIN 5"/>
    <property type="match status" value="1"/>
</dbReference>
<evidence type="ECO:0000256" key="14">
    <source>
        <dbReference type="ARBA" id="ARBA00031222"/>
    </source>
</evidence>
<dbReference type="OrthoDB" id="9992197at2759"/>
<comment type="similarity">
    <text evidence="4">Belongs to the complex I NDUFS5 subunit family.</text>
</comment>
<evidence type="ECO:0000256" key="5">
    <source>
        <dbReference type="ARBA" id="ARBA00011261"/>
    </source>
</evidence>
<evidence type="ECO:0000313" key="20">
    <source>
        <dbReference type="Proteomes" id="UP000290189"/>
    </source>
</evidence>
<dbReference type="EMBL" id="CDSF01000046">
    <property type="protein sequence ID" value="CEO95925.1"/>
    <property type="molecule type" value="Genomic_DNA"/>
</dbReference>
<organism evidence="17 19">
    <name type="scientific">Plasmodiophora brassicae</name>
    <name type="common">Clubroot disease agent</name>
    <dbReference type="NCBI Taxonomy" id="37360"/>
    <lineage>
        <taxon>Eukaryota</taxon>
        <taxon>Sar</taxon>
        <taxon>Rhizaria</taxon>
        <taxon>Endomyxa</taxon>
        <taxon>Phytomyxea</taxon>
        <taxon>Plasmodiophorida</taxon>
        <taxon>Plasmodiophoridae</taxon>
        <taxon>Plasmodiophora</taxon>
    </lineage>
</organism>
<evidence type="ECO:0000256" key="7">
    <source>
        <dbReference type="ARBA" id="ARBA00022448"/>
    </source>
</evidence>
<evidence type="ECO:0000256" key="16">
    <source>
        <dbReference type="PIRSR" id="PIRSR619342-50"/>
    </source>
</evidence>
<evidence type="ECO:0000256" key="6">
    <source>
        <dbReference type="ARBA" id="ARBA00013482"/>
    </source>
</evidence>
<geneLocation type="mitochondrion" evidence="18"/>
<evidence type="ECO:0000256" key="10">
    <source>
        <dbReference type="ARBA" id="ARBA00022982"/>
    </source>
</evidence>
<dbReference type="AlphaFoldDB" id="A0A0G4ILE1"/>
<evidence type="ECO:0000313" key="19">
    <source>
        <dbReference type="Proteomes" id="UP000039324"/>
    </source>
</evidence>
<comment type="function">
    <text evidence="1">Accessory subunit of the mitochondrial membrane respiratory chain NADH dehydrogenase (Complex I), that is believed not to be involved in catalysis. Complex I functions in the transfer of electrons from NADH to the respiratory chain. The immediate electron acceptor for the enzyme is believed to be ubiquinone.</text>
</comment>
<evidence type="ECO:0000256" key="4">
    <source>
        <dbReference type="ARBA" id="ARBA00007372"/>
    </source>
</evidence>
<reference evidence="18 20" key="2">
    <citation type="submission" date="2018-03" db="EMBL/GenBank/DDBJ databases">
        <authorList>
            <person name="Fogelqvist J."/>
        </authorList>
    </citation>
    <scope>NUCLEOTIDE SEQUENCE [LARGE SCALE GENOMIC DNA]</scope>
</reference>
<dbReference type="Proteomes" id="UP000039324">
    <property type="component" value="Unassembled WGS sequence"/>
</dbReference>
<evidence type="ECO:0000256" key="2">
    <source>
        <dbReference type="ARBA" id="ARBA00004569"/>
    </source>
</evidence>
<keyword evidence="9" id="KW-0999">Mitochondrion inner membrane</keyword>
<evidence type="ECO:0000256" key="9">
    <source>
        <dbReference type="ARBA" id="ARBA00022792"/>
    </source>
</evidence>
<keyword evidence="11 18" id="KW-0496">Mitochondrion</keyword>
<evidence type="ECO:0000313" key="18">
    <source>
        <dbReference type="EMBL" id="SPQ93527.1"/>
    </source>
</evidence>
<keyword evidence="12" id="KW-0472">Membrane</keyword>
<sequence length="80" mass="9112">MSSGLGAHGSTGRCFLFWNAYSKCLRSATVPHKDCILERDDYMECLYHRKLKIRYMALAEKEKEHKAKQEQQAATGESAS</sequence>
<evidence type="ECO:0000313" key="17">
    <source>
        <dbReference type="EMBL" id="CEO95925.1"/>
    </source>
</evidence>
<dbReference type="CDD" id="cd24141">
    <property type="entry name" value="NDUFS5-like"/>
    <property type="match status" value="1"/>
</dbReference>
<dbReference type="GO" id="GO:0032981">
    <property type="term" value="P:mitochondrial respiratory chain complex I assembly"/>
    <property type="evidence" value="ECO:0007669"/>
    <property type="project" value="TreeGrafter"/>
</dbReference>
<keyword evidence="8" id="KW-0679">Respiratory chain</keyword>
<evidence type="ECO:0000256" key="8">
    <source>
        <dbReference type="ARBA" id="ARBA00022660"/>
    </source>
</evidence>
<comment type="subcellular location">
    <subcellularLocation>
        <location evidence="3">Mitochondrion inner membrane</location>
        <topology evidence="3">Peripheral membrane protein</topology>
    </subcellularLocation>
    <subcellularLocation>
        <location evidence="2">Mitochondrion intermembrane space</location>
    </subcellularLocation>
</comment>
<dbReference type="OMA" id="ATHTHHW"/>
<comment type="subunit">
    <text evidence="5">Mammalian complex I is composed of 45 different subunits. This is a component of the iron-sulfur (IP) fragment of the enzyme.</text>
</comment>
<evidence type="ECO:0000256" key="15">
    <source>
        <dbReference type="ARBA" id="ARBA00032739"/>
    </source>
</evidence>
<dbReference type="STRING" id="37360.A0A0G4ILE1"/>
<dbReference type="EMBL" id="OVEO01000001">
    <property type="protein sequence ID" value="SPQ93527.1"/>
    <property type="molecule type" value="Genomic_DNA"/>
</dbReference>
<dbReference type="InterPro" id="IPR019342">
    <property type="entry name" value="NADH_UbQ_OxRdtase_FeS-su5"/>
</dbReference>
<keyword evidence="10" id="KW-0249">Electron transport</keyword>
<dbReference type="Pfam" id="PF10200">
    <property type="entry name" value="Ndufs5"/>
    <property type="match status" value="1"/>
</dbReference>
<name>A0A0G4ILE1_PLABS</name>
<keyword evidence="13 16" id="KW-1015">Disulfide bond</keyword>
<proteinExistence type="inferred from homology"/>
<dbReference type="GO" id="GO:0005758">
    <property type="term" value="C:mitochondrial intermembrane space"/>
    <property type="evidence" value="ECO:0007669"/>
    <property type="project" value="UniProtKB-SubCell"/>
</dbReference>